<dbReference type="InterPro" id="IPR013272">
    <property type="entry name" value="Vps72/YL1_C"/>
</dbReference>
<feature type="compositionally biased region" description="Acidic residues" evidence="3">
    <location>
        <begin position="40"/>
        <end position="53"/>
    </location>
</feature>
<dbReference type="GO" id="GO:0005634">
    <property type="term" value="C:nucleus"/>
    <property type="evidence" value="ECO:0007669"/>
    <property type="project" value="TreeGrafter"/>
</dbReference>
<dbReference type="PANTHER" id="PTHR13275:SF4">
    <property type="entry name" value="VACUOLAR PROTEIN SORTING-ASSOCIATED PROTEIN 72 HOMOLOG"/>
    <property type="match status" value="1"/>
</dbReference>
<organism evidence="5 6">
    <name type="scientific">Polypedilum vanderplanki</name>
    <name type="common">Sleeping chironomid midge</name>
    <dbReference type="NCBI Taxonomy" id="319348"/>
    <lineage>
        <taxon>Eukaryota</taxon>
        <taxon>Metazoa</taxon>
        <taxon>Ecdysozoa</taxon>
        <taxon>Arthropoda</taxon>
        <taxon>Hexapoda</taxon>
        <taxon>Insecta</taxon>
        <taxon>Pterygota</taxon>
        <taxon>Neoptera</taxon>
        <taxon>Endopterygota</taxon>
        <taxon>Diptera</taxon>
        <taxon>Nematocera</taxon>
        <taxon>Chironomoidea</taxon>
        <taxon>Chironomidae</taxon>
        <taxon>Chironominae</taxon>
        <taxon>Polypedilum</taxon>
        <taxon>Polypedilum</taxon>
    </lineage>
</organism>
<feature type="compositionally biased region" description="Low complexity" evidence="3">
    <location>
        <begin position="93"/>
        <end position="105"/>
    </location>
</feature>
<evidence type="ECO:0000313" key="6">
    <source>
        <dbReference type="Proteomes" id="UP001107558"/>
    </source>
</evidence>
<evidence type="ECO:0000256" key="3">
    <source>
        <dbReference type="SAM" id="MobiDB-lite"/>
    </source>
</evidence>
<dbReference type="PANTHER" id="PTHR13275">
    <property type="entry name" value="YL-1 PROTEIN TRANSCRIPTION FACTOR-LIKE 1"/>
    <property type="match status" value="1"/>
</dbReference>
<gene>
    <name evidence="5" type="ORF">PVAND_000397</name>
</gene>
<evidence type="ECO:0000256" key="1">
    <source>
        <dbReference type="ARBA" id="ARBA00006832"/>
    </source>
</evidence>
<accession>A0A9J6BK49</accession>
<dbReference type="AlphaFoldDB" id="A0A9J6BK49"/>
<evidence type="ECO:0000313" key="5">
    <source>
        <dbReference type="EMBL" id="KAG5670114.1"/>
    </source>
</evidence>
<dbReference type="Pfam" id="PF08265">
    <property type="entry name" value="YL1_C"/>
    <property type="match status" value="1"/>
</dbReference>
<comment type="caution">
    <text evidence="5">The sequence shown here is derived from an EMBL/GenBank/DDBJ whole genome shotgun (WGS) entry which is preliminary data.</text>
</comment>
<keyword evidence="6" id="KW-1185">Reference proteome</keyword>
<dbReference type="EMBL" id="JADBJN010000003">
    <property type="protein sequence ID" value="KAG5670114.1"/>
    <property type="molecule type" value="Genomic_DNA"/>
</dbReference>
<proteinExistence type="inferred from homology"/>
<evidence type="ECO:0000259" key="4">
    <source>
        <dbReference type="SMART" id="SM00993"/>
    </source>
</evidence>
<protein>
    <recommendedName>
        <fullName evidence="2">Vacuolar protein sorting-associated protein 72 homolog</fullName>
    </recommendedName>
</protein>
<evidence type="ECO:0000256" key="2">
    <source>
        <dbReference type="ARBA" id="ARBA00020000"/>
    </source>
</evidence>
<feature type="region of interest" description="Disordered" evidence="3">
    <location>
        <begin position="1"/>
        <end position="139"/>
    </location>
</feature>
<name>A0A9J6BK49_POLVA</name>
<feature type="compositionally biased region" description="Basic and acidic residues" evidence="3">
    <location>
        <begin position="112"/>
        <end position="125"/>
    </location>
</feature>
<dbReference type="OrthoDB" id="78296at2759"/>
<reference evidence="5" key="1">
    <citation type="submission" date="2021-03" db="EMBL/GenBank/DDBJ databases">
        <title>Chromosome level genome of the anhydrobiotic midge Polypedilum vanderplanki.</title>
        <authorList>
            <person name="Yoshida Y."/>
            <person name="Kikawada T."/>
            <person name="Gusev O."/>
        </authorList>
    </citation>
    <scope>NUCLEOTIDE SEQUENCE</scope>
    <source>
        <strain evidence="5">NIAS01</strain>
        <tissue evidence="5">Whole body or cell culture</tissue>
    </source>
</reference>
<comment type="similarity">
    <text evidence="1">Belongs to the VPS72/YL1 family.</text>
</comment>
<dbReference type="Pfam" id="PF05764">
    <property type="entry name" value="YL1"/>
    <property type="match status" value="1"/>
</dbReference>
<feature type="domain" description="Vps72/YL1 C-terminal" evidence="4">
    <location>
        <begin position="290"/>
        <end position="319"/>
    </location>
</feature>
<dbReference type="Proteomes" id="UP001107558">
    <property type="component" value="Chromosome 3"/>
</dbReference>
<sequence length="359" mass="41693">MAATRDRRNNAGNRYARLLNEEEEEDDFYKTQYGGFSEEKADEDYLGNEDDKDIVDSDFSIDENDEPVSDHDADEPKRKRKKVVTKSYKEPTKQTAKKAAPATTSPKKKKIEKTLKSPIKRECKKSLRKSTAAKSAATQHRIKIRYEAEKMKPKIVKVDERMPTQEELLEEAAQTEKENIKSLEKFRRMELEKKKIRPTKASAYIGPIIRFHSVSMPVVKDEQKTWEGSAEELDEIKRTTRRSRMAASDAAKSAEKNRCERTFISFINDINNKAFDSAFPSPQKRPKINQTCPITKLPAKYFDPVTQLPYHNILAFKILREAYYQMLETKGDPINDKTLSEWLEWRKKSKLQNKTVKTE</sequence>
<dbReference type="SMART" id="SM00993">
    <property type="entry name" value="YL1_C"/>
    <property type="match status" value="1"/>
</dbReference>
<feature type="compositionally biased region" description="Basic and acidic residues" evidence="3">
    <location>
        <begin position="68"/>
        <end position="77"/>
    </location>
</feature>
<dbReference type="InterPro" id="IPR046757">
    <property type="entry name" value="YL1_N"/>
</dbReference>